<reference evidence="1" key="1">
    <citation type="submission" date="2021-01" db="EMBL/GenBank/DDBJ databases">
        <authorList>
            <person name="Corre E."/>
            <person name="Pelletier E."/>
            <person name="Niang G."/>
            <person name="Scheremetjew M."/>
            <person name="Finn R."/>
            <person name="Kale V."/>
            <person name="Holt S."/>
            <person name="Cochrane G."/>
            <person name="Meng A."/>
            <person name="Brown T."/>
            <person name="Cohen L."/>
        </authorList>
    </citation>
    <scope>NUCLEOTIDE SEQUENCE</scope>
    <source>
        <strain evidence="1">CCMP 769</strain>
    </source>
</reference>
<dbReference type="EMBL" id="HBHW01020669">
    <property type="protein sequence ID" value="CAE0048049.1"/>
    <property type="molecule type" value="Transcribed_RNA"/>
</dbReference>
<sequence>MLIEGLQTSLSRSSLWDKHFDVIIAAFSPRHIVGRKGYEVRATQQRQLRRKTSVREALMLFSESKQKHWSFAIEEAVAQDTGSLNIYSVRISETSSVRNV</sequence>
<gene>
    <name evidence="1" type="ORF">RMAR00112_LOCUS16038</name>
</gene>
<dbReference type="AlphaFoldDB" id="A0A7S2ZRK1"/>
<protein>
    <submittedName>
        <fullName evidence="1">Uncharacterized protein</fullName>
    </submittedName>
</protein>
<name>A0A7S2ZRK1_9RHOD</name>
<organism evidence="1">
    <name type="scientific">Rhodosorus marinus</name>
    <dbReference type="NCBI Taxonomy" id="101924"/>
    <lineage>
        <taxon>Eukaryota</taxon>
        <taxon>Rhodophyta</taxon>
        <taxon>Stylonematophyceae</taxon>
        <taxon>Stylonematales</taxon>
        <taxon>Stylonemataceae</taxon>
        <taxon>Rhodosorus</taxon>
    </lineage>
</organism>
<accession>A0A7S2ZRK1</accession>
<evidence type="ECO:0000313" key="1">
    <source>
        <dbReference type="EMBL" id="CAE0048049.1"/>
    </source>
</evidence>
<proteinExistence type="predicted"/>